<accession>A0ACB8U2M0</accession>
<name>A0ACB8U2M0_9APHY</name>
<sequence>MLGLPPYDGSIISAVRHLFLFLGLAYPVIIGIMIAPPIQRQFVYQHNLAPFPLFAKFDMPEKYSLAPGKTANLYLSTPDNVTLGAWFVLSDPYHQQLRRASTGLVGPPSVDIIQEAISRRPTILFLHGAAATRAVEWRVKTYLGFTSRLQVNVLAPDYRGFGDSTGSPDNDGLVLDAYTSWNWLIDNGAKPEDILIVGHSLGTGVSGQLAKQLAAEGVRPRGVVLLAPFTSVSKLLETYAIFGVPILQPLQTFPLGIKLMKRFLRHEFDTLSTIQEFNSPTLIAHSQDDFDIPHSHSRTLIDKLLEPFLPEQGVELPSAPGSSLSSEDFAAFTKAQEERRVARSALVRKTEIPNFGVVEEFEGKNASKVVYVESFWGSHAKVGTQEGIQDEIGKLFDLL</sequence>
<organism evidence="1 2">
    <name type="scientific">Irpex rosettiformis</name>
    <dbReference type="NCBI Taxonomy" id="378272"/>
    <lineage>
        <taxon>Eukaryota</taxon>
        <taxon>Fungi</taxon>
        <taxon>Dikarya</taxon>
        <taxon>Basidiomycota</taxon>
        <taxon>Agaricomycotina</taxon>
        <taxon>Agaricomycetes</taxon>
        <taxon>Polyporales</taxon>
        <taxon>Irpicaceae</taxon>
        <taxon>Irpex</taxon>
    </lineage>
</organism>
<reference evidence="1" key="1">
    <citation type="journal article" date="2021" name="Environ. Microbiol.">
        <title>Gene family expansions and transcriptome signatures uncover fungal adaptations to wood decay.</title>
        <authorList>
            <person name="Hage H."/>
            <person name="Miyauchi S."/>
            <person name="Viragh M."/>
            <person name="Drula E."/>
            <person name="Min B."/>
            <person name="Chaduli D."/>
            <person name="Navarro D."/>
            <person name="Favel A."/>
            <person name="Norest M."/>
            <person name="Lesage-Meessen L."/>
            <person name="Balint B."/>
            <person name="Merenyi Z."/>
            <person name="de Eugenio L."/>
            <person name="Morin E."/>
            <person name="Martinez A.T."/>
            <person name="Baldrian P."/>
            <person name="Stursova M."/>
            <person name="Martinez M.J."/>
            <person name="Novotny C."/>
            <person name="Magnuson J.K."/>
            <person name="Spatafora J.W."/>
            <person name="Maurice S."/>
            <person name="Pangilinan J."/>
            <person name="Andreopoulos W."/>
            <person name="LaButti K."/>
            <person name="Hundley H."/>
            <person name="Na H."/>
            <person name="Kuo A."/>
            <person name="Barry K."/>
            <person name="Lipzen A."/>
            <person name="Henrissat B."/>
            <person name="Riley R."/>
            <person name="Ahrendt S."/>
            <person name="Nagy L.G."/>
            <person name="Grigoriev I.V."/>
            <person name="Martin F."/>
            <person name="Rosso M.N."/>
        </authorList>
    </citation>
    <scope>NUCLEOTIDE SEQUENCE</scope>
    <source>
        <strain evidence="1">CBS 384.51</strain>
    </source>
</reference>
<keyword evidence="2" id="KW-1185">Reference proteome</keyword>
<protein>
    <submittedName>
        <fullName evidence="1">Alpha/beta-hydrolase</fullName>
    </submittedName>
</protein>
<evidence type="ECO:0000313" key="1">
    <source>
        <dbReference type="EMBL" id="KAI0088490.1"/>
    </source>
</evidence>
<evidence type="ECO:0000313" key="2">
    <source>
        <dbReference type="Proteomes" id="UP001055072"/>
    </source>
</evidence>
<proteinExistence type="predicted"/>
<dbReference type="Proteomes" id="UP001055072">
    <property type="component" value="Unassembled WGS sequence"/>
</dbReference>
<dbReference type="EMBL" id="MU274913">
    <property type="protein sequence ID" value="KAI0088490.1"/>
    <property type="molecule type" value="Genomic_DNA"/>
</dbReference>
<gene>
    <name evidence="1" type="ORF">BDY19DRAFT_985423</name>
</gene>
<comment type="caution">
    <text evidence="1">The sequence shown here is derived from an EMBL/GenBank/DDBJ whole genome shotgun (WGS) entry which is preliminary data.</text>
</comment>